<evidence type="ECO:0000313" key="3">
    <source>
        <dbReference type="Proteomes" id="UP001642409"/>
    </source>
</evidence>
<evidence type="ECO:0000313" key="2">
    <source>
        <dbReference type="EMBL" id="CAL5990660.1"/>
    </source>
</evidence>
<dbReference type="AlphaFoldDB" id="A0AA86UF18"/>
<comment type="caution">
    <text evidence="1">The sequence shown here is derived from an EMBL/GenBank/DDBJ whole genome shotgun (WGS) entry which is preliminary data.</text>
</comment>
<proteinExistence type="predicted"/>
<sequence>MVSQQYSERIFISLKLFFIYWVDRRSCPDQKQKDSQHVHEILCYISLLARLLIVDCFNQAFFINSSTILISVFLIYQVKDELNAIFGVKQTGRREQSNFQM</sequence>
<dbReference type="EMBL" id="CATOUU010000654">
    <property type="protein sequence ID" value="CAI9938353.1"/>
    <property type="molecule type" value="Genomic_DNA"/>
</dbReference>
<evidence type="ECO:0000313" key="1">
    <source>
        <dbReference type="EMBL" id="CAI9938353.1"/>
    </source>
</evidence>
<gene>
    <name evidence="2" type="ORF">HINF_LOCUS11492</name>
    <name evidence="1" type="ORF">HINF_LOCUS25998</name>
</gene>
<reference evidence="2 3" key="2">
    <citation type="submission" date="2024-07" db="EMBL/GenBank/DDBJ databases">
        <authorList>
            <person name="Akdeniz Z."/>
        </authorList>
    </citation>
    <scope>NUCLEOTIDE SEQUENCE [LARGE SCALE GENOMIC DNA]</scope>
</reference>
<accession>A0AA86UF18</accession>
<organism evidence="1">
    <name type="scientific">Hexamita inflata</name>
    <dbReference type="NCBI Taxonomy" id="28002"/>
    <lineage>
        <taxon>Eukaryota</taxon>
        <taxon>Metamonada</taxon>
        <taxon>Diplomonadida</taxon>
        <taxon>Hexamitidae</taxon>
        <taxon>Hexamitinae</taxon>
        <taxon>Hexamita</taxon>
    </lineage>
</organism>
<protein>
    <submittedName>
        <fullName evidence="2">Hypothetical_protein</fullName>
    </submittedName>
</protein>
<dbReference type="EMBL" id="CAXDID020000025">
    <property type="protein sequence ID" value="CAL5990660.1"/>
    <property type="molecule type" value="Genomic_DNA"/>
</dbReference>
<keyword evidence="3" id="KW-1185">Reference proteome</keyword>
<name>A0AA86UF18_9EUKA</name>
<reference evidence="1" key="1">
    <citation type="submission" date="2023-06" db="EMBL/GenBank/DDBJ databases">
        <authorList>
            <person name="Kurt Z."/>
        </authorList>
    </citation>
    <scope>NUCLEOTIDE SEQUENCE</scope>
</reference>
<dbReference type="Proteomes" id="UP001642409">
    <property type="component" value="Unassembled WGS sequence"/>
</dbReference>